<comment type="caution">
    <text evidence="3">The sequence shown here is derived from an EMBL/GenBank/DDBJ whole genome shotgun (WGS) entry which is preliminary data.</text>
</comment>
<dbReference type="InterPro" id="IPR012341">
    <property type="entry name" value="6hp_glycosidase-like_sf"/>
</dbReference>
<dbReference type="InterPro" id="IPR010819">
    <property type="entry name" value="AGE/CE"/>
</dbReference>
<proteinExistence type="inferred from homology"/>
<dbReference type="RefSeq" id="WP_306680414.1">
    <property type="nucleotide sequence ID" value="NZ_JAVDBT010000008.1"/>
</dbReference>
<dbReference type="SUPFAM" id="SSF48208">
    <property type="entry name" value="Six-hairpin glycosidases"/>
    <property type="match status" value="1"/>
</dbReference>
<gene>
    <name evidence="3" type="ORF">Q9295_09980</name>
</gene>
<evidence type="ECO:0000313" key="3">
    <source>
        <dbReference type="EMBL" id="MDQ2066705.1"/>
    </source>
</evidence>
<dbReference type="EC" id="5.-.-.-" evidence="3"/>
<dbReference type="GO" id="GO:0016853">
    <property type="term" value="F:isomerase activity"/>
    <property type="evidence" value="ECO:0007669"/>
    <property type="project" value="UniProtKB-KW"/>
</dbReference>
<evidence type="ECO:0000313" key="4">
    <source>
        <dbReference type="Proteomes" id="UP001239680"/>
    </source>
</evidence>
<dbReference type="EMBL" id="JAVDBT010000008">
    <property type="protein sequence ID" value="MDQ2066705.1"/>
    <property type="molecule type" value="Genomic_DNA"/>
</dbReference>
<comment type="similarity">
    <text evidence="1">Belongs to the N-acylglucosamine 2-epimerase family.</text>
</comment>
<dbReference type="PANTHER" id="PTHR15108">
    <property type="entry name" value="N-ACYLGLUCOSAMINE-2-EPIMERASE"/>
    <property type="match status" value="1"/>
</dbReference>
<dbReference type="Proteomes" id="UP001239680">
    <property type="component" value="Unassembled WGS sequence"/>
</dbReference>
<dbReference type="InterPro" id="IPR008928">
    <property type="entry name" value="6-hairpin_glycosidase_sf"/>
</dbReference>
<keyword evidence="4" id="KW-1185">Reference proteome</keyword>
<dbReference type="Pfam" id="PF07221">
    <property type="entry name" value="GlcNAc_2-epim"/>
    <property type="match status" value="1"/>
</dbReference>
<organism evidence="3 4">
    <name type="scientific">Pseudogemmobacter lacusdianii</name>
    <dbReference type="NCBI Taxonomy" id="3069608"/>
    <lineage>
        <taxon>Bacteria</taxon>
        <taxon>Pseudomonadati</taxon>
        <taxon>Pseudomonadota</taxon>
        <taxon>Alphaproteobacteria</taxon>
        <taxon>Rhodobacterales</taxon>
        <taxon>Paracoccaceae</taxon>
        <taxon>Pseudogemmobacter</taxon>
    </lineage>
</organism>
<protein>
    <submittedName>
        <fullName evidence="3">AGE family epimerase/isomerase</fullName>
        <ecNumber evidence="3">5.-.-.-</ecNumber>
    </submittedName>
</protein>
<accession>A0ABU0W0S4</accession>
<evidence type="ECO:0000256" key="2">
    <source>
        <dbReference type="ARBA" id="ARBA00023235"/>
    </source>
</evidence>
<reference evidence="3 4" key="1">
    <citation type="submission" date="2023-08" db="EMBL/GenBank/DDBJ databases">
        <title>Characterization of two Paracoccaceae strains isolated from Phycosphere and proposal of Xinfangfangia lacusdiani sp. nov.</title>
        <authorList>
            <person name="Deng Y."/>
            <person name="Zhang Y.Q."/>
        </authorList>
    </citation>
    <scope>NUCLEOTIDE SEQUENCE [LARGE SCALE GENOMIC DNA]</scope>
    <source>
        <strain evidence="3 4">CPCC 101601</strain>
    </source>
</reference>
<dbReference type="Gene3D" id="1.50.10.10">
    <property type="match status" value="1"/>
</dbReference>
<sequence length="414" mass="46485">MVKQVPGDPQAAGFWLDDPGHRAFLAEDAAAALRFFAVSPKPAGGFHTLDYEGKPLPNAVQELHTTTRLVHSYAMAKRAGWQGADALIDQGMRYLASHHRDPQFGGWLWALDGDEIHDQRKLTYGHVFVLLAGSSAKAAGHPLADHLIAEATQVLNQHLWEEAAGLLADEWNRDWTPFSDYRGMNANMHGVEALLAAYEATGEAIYLHRAGRILDFFLRQQAPQYGHAIPEHYRQDWSVDRDYSGNPMFRPAGTTPGHSFEWARLLLQWWDLAGRPEDGSPALARAITEAALRDGWDDEKGGIFYTLEFDGAPRIRDRYWWPVTEAIGVLAALIKLERNPGDEIWYRRLWTFAAEHFIDAERGGWFPEIDAAGKPTVTQFAGKPDIYHALQASLFALSPGLSRYGKTRHENPVW</sequence>
<evidence type="ECO:0000256" key="1">
    <source>
        <dbReference type="ARBA" id="ARBA00008558"/>
    </source>
</evidence>
<keyword evidence="2 3" id="KW-0413">Isomerase</keyword>
<name>A0ABU0W0S4_9RHOB</name>